<name>A0A1Y0INN9_9BACL</name>
<organism evidence="2 3">
    <name type="scientific">Tumebacillus avium</name>
    <dbReference type="NCBI Taxonomy" id="1903704"/>
    <lineage>
        <taxon>Bacteria</taxon>
        <taxon>Bacillati</taxon>
        <taxon>Bacillota</taxon>
        <taxon>Bacilli</taxon>
        <taxon>Bacillales</taxon>
        <taxon>Alicyclobacillaceae</taxon>
        <taxon>Tumebacillus</taxon>
    </lineage>
</organism>
<dbReference type="OrthoDB" id="7009327at2"/>
<dbReference type="RefSeq" id="WP_087456320.1">
    <property type="nucleotide sequence ID" value="NZ_CP021434.1"/>
</dbReference>
<gene>
    <name evidence="2" type="ORF">CBW65_07440</name>
</gene>
<protein>
    <recommendedName>
        <fullName evidence="1">Immunity protein 30 domain-containing protein</fullName>
    </recommendedName>
</protein>
<dbReference type="EMBL" id="CP021434">
    <property type="protein sequence ID" value="ARU60934.1"/>
    <property type="molecule type" value="Genomic_DNA"/>
</dbReference>
<reference evidence="3" key="1">
    <citation type="submission" date="2017-05" db="EMBL/GenBank/DDBJ databases">
        <authorList>
            <person name="Sung H."/>
        </authorList>
    </citation>
    <scope>NUCLEOTIDE SEQUENCE [LARGE SCALE GENOMIC DNA]</scope>
    <source>
        <strain evidence="3">AR23208</strain>
    </source>
</reference>
<dbReference type="Proteomes" id="UP000195437">
    <property type="component" value="Chromosome"/>
</dbReference>
<evidence type="ECO:0000313" key="2">
    <source>
        <dbReference type="EMBL" id="ARU60934.1"/>
    </source>
</evidence>
<dbReference type="Pfam" id="PF15565">
    <property type="entry name" value="Imm30"/>
    <property type="match status" value="1"/>
</dbReference>
<accession>A0A1Y0INN9</accession>
<dbReference type="AlphaFoldDB" id="A0A1Y0INN9"/>
<evidence type="ECO:0000259" key="1">
    <source>
        <dbReference type="Pfam" id="PF15565"/>
    </source>
</evidence>
<keyword evidence="3" id="KW-1185">Reference proteome</keyword>
<sequence>MTSEKYEHTTTIVLYGELDEKDGQGWLNWLEYAQNLSGRLGFPANYVGVRGETFKSGKVLTLKRTVKRIQKAVENNEQIQNISFYSLPDDFGTAIFDYDVYLSRCSDYAQVLVTMSSERYARIDSQEVIDELKQHIRFSSGEVFTMSRRDVPSLYAAKLNPPGTHKSVQVIDRMYNSDLVNRLYACRKLRTELEIADFEETVESLLSLGGDNLTRDLLVGFDDETEHTDVMFGLVHAVESLDRIVGTEKALTDLAEAMPSILPHAKKWAILLHKRIANHAPSLEVYQKIVSQLDHTTNTVVSALFEEVQ</sequence>
<evidence type="ECO:0000313" key="3">
    <source>
        <dbReference type="Proteomes" id="UP000195437"/>
    </source>
</evidence>
<dbReference type="InterPro" id="IPR029084">
    <property type="entry name" value="Imm30"/>
</dbReference>
<proteinExistence type="predicted"/>
<dbReference type="KEGG" id="tum:CBW65_07440"/>
<feature type="domain" description="Immunity protein 30" evidence="1">
    <location>
        <begin position="187"/>
        <end position="282"/>
    </location>
</feature>